<gene>
    <name evidence="3" type="ORF">HUV48_08875</name>
</gene>
<evidence type="ECO:0000256" key="1">
    <source>
        <dbReference type="SAM" id="MobiDB-lite"/>
    </source>
</evidence>
<organism evidence="3 4">
    <name type="scientific">Qipengyuania atrilutea</name>
    <dbReference type="NCBI Taxonomy" id="2744473"/>
    <lineage>
        <taxon>Bacteria</taxon>
        <taxon>Pseudomonadati</taxon>
        <taxon>Pseudomonadota</taxon>
        <taxon>Alphaproteobacteria</taxon>
        <taxon>Sphingomonadales</taxon>
        <taxon>Erythrobacteraceae</taxon>
        <taxon>Qipengyuania</taxon>
    </lineage>
</organism>
<dbReference type="PROSITE" id="PS51257">
    <property type="entry name" value="PROKAR_LIPOPROTEIN"/>
    <property type="match status" value="1"/>
</dbReference>
<evidence type="ECO:0000256" key="2">
    <source>
        <dbReference type="SAM" id="SignalP"/>
    </source>
</evidence>
<feature type="region of interest" description="Disordered" evidence="1">
    <location>
        <begin position="75"/>
        <end position="99"/>
    </location>
</feature>
<feature type="signal peptide" evidence="2">
    <location>
        <begin position="1"/>
        <end position="18"/>
    </location>
</feature>
<dbReference type="EMBL" id="JABWGV010000003">
    <property type="protein sequence ID" value="NVD45132.1"/>
    <property type="molecule type" value="Genomic_DNA"/>
</dbReference>
<accession>A0A850H4M2</accession>
<dbReference type="AlphaFoldDB" id="A0A850H4M2"/>
<keyword evidence="4" id="KW-1185">Reference proteome</keyword>
<reference evidence="3 4" key="1">
    <citation type="submission" date="2020-06" db="EMBL/GenBank/DDBJ databases">
        <title>Altererythrobacter sp. HHU K3-1.</title>
        <authorList>
            <person name="Zhang D."/>
            <person name="Xue H."/>
        </authorList>
    </citation>
    <scope>NUCLEOTIDE SEQUENCE [LARGE SCALE GENOMIC DNA]</scope>
    <source>
        <strain evidence="3 4">HHU K3-1</strain>
    </source>
</reference>
<feature type="chain" id="PRO_5032724898" evidence="2">
    <location>
        <begin position="19"/>
        <end position="135"/>
    </location>
</feature>
<comment type="caution">
    <text evidence="3">The sequence shown here is derived from an EMBL/GenBank/DDBJ whole genome shotgun (WGS) entry which is preliminary data.</text>
</comment>
<dbReference type="InterPro" id="IPR021395">
    <property type="entry name" value="DUF3035"/>
</dbReference>
<proteinExistence type="predicted"/>
<sequence length="135" mass="13759">MKKSVTILTLAAASSVLAACGSTGLLNRERPDEFAVQRQAPLVVPPDFNVVPPSSGAPRPSENAAEQALDVLFGGPAPRSSVETSALDRAGAADPGIRSSVGDVATNTVDKGRVTRDIVAAPQGDGQFAQAVIPQ</sequence>
<dbReference type="RefSeq" id="WP_176267460.1">
    <property type="nucleotide sequence ID" value="NZ_JABWGV010000003.1"/>
</dbReference>
<dbReference type="Pfam" id="PF11233">
    <property type="entry name" value="DUF3035"/>
    <property type="match status" value="1"/>
</dbReference>
<dbReference type="Proteomes" id="UP000561438">
    <property type="component" value="Unassembled WGS sequence"/>
</dbReference>
<evidence type="ECO:0000313" key="3">
    <source>
        <dbReference type="EMBL" id="NVD45132.1"/>
    </source>
</evidence>
<protein>
    <submittedName>
        <fullName evidence="3">DUF3035 domain-containing protein</fullName>
    </submittedName>
</protein>
<name>A0A850H4M2_9SPHN</name>
<keyword evidence="2" id="KW-0732">Signal</keyword>
<evidence type="ECO:0000313" key="4">
    <source>
        <dbReference type="Proteomes" id="UP000561438"/>
    </source>
</evidence>